<dbReference type="NCBIfam" id="NF033640">
    <property type="entry name" value="N_Twi_rSAM"/>
    <property type="match status" value="1"/>
</dbReference>
<evidence type="ECO:0000256" key="4">
    <source>
        <dbReference type="ARBA" id="ARBA00023014"/>
    </source>
</evidence>
<keyword evidence="3" id="KW-0408">Iron</keyword>
<dbReference type="EMBL" id="UINC01005166">
    <property type="protein sequence ID" value="SVA19532.1"/>
    <property type="molecule type" value="Genomic_DNA"/>
</dbReference>
<evidence type="ECO:0000256" key="2">
    <source>
        <dbReference type="ARBA" id="ARBA00022723"/>
    </source>
</evidence>
<dbReference type="AlphaFoldDB" id="A0A381TU12"/>
<sequence length="461" mass="54930">MINKELVKIKQILPVTDELFSPTFCLAKWHHTTIYLATGETHSCYHPAPHPIPLDEIKVNPSALHNTKEKKEQRKQMLCGEKPDGCSYCWKIEAMGDSYISDRHIKTASIFTPARVQEIKNAPDDFDIDPEYIEISFSNECNFKCGYCHPKASSRYWKEIEDHGPYSMSSTHRQDIDWFKVYKNEEENPYVEAWWKWWPQVSRTLNILRITGGEPLMHKSLWDLFDKLEEDPKPHIQIEVNSNMGVKHSLVEKLTKTVLRLKAKNCIKSFKLYTSIDTWGPKAEYIRTGLDLELWNQNLDYFLRNTPFSIIFMITFNIFSVTSFNLLLEKILEWRSKYNGIVDNQVRWQKVQFDTPHLKEPSIYDMNILPKDEFMPYMYKHLQFLEDNEQEGDRSKFSILEVEKFRRVVDYMKTTHYEEVKLKQARIDFYHWFTEFDKRRDCNLTQTFPELKEFYEKASKA</sequence>
<feature type="transmembrane region" description="Helical" evidence="5">
    <location>
        <begin position="308"/>
        <end position="328"/>
    </location>
</feature>
<evidence type="ECO:0008006" key="7">
    <source>
        <dbReference type="Google" id="ProtNLM"/>
    </source>
</evidence>
<dbReference type="CDD" id="cd01335">
    <property type="entry name" value="Radical_SAM"/>
    <property type="match status" value="1"/>
</dbReference>
<evidence type="ECO:0000256" key="5">
    <source>
        <dbReference type="SAM" id="Phobius"/>
    </source>
</evidence>
<dbReference type="GO" id="GO:0003824">
    <property type="term" value="F:catalytic activity"/>
    <property type="evidence" value="ECO:0007669"/>
    <property type="project" value="InterPro"/>
</dbReference>
<gene>
    <name evidence="6" type="ORF">METZ01_LOCUS72386</name>
</gene>
<keyword evidence="5" id="KW-0472">Membrane</keyword>
<dbReference type="InterPro" id="IPR013785">
    <property type="entry name" value="Aldolase_TIM"/>
</dbReference>
<keyword evidence="5" id="KW-0812">Transmembrane</keyword>
<evidence type="ECO:0000256" key="1">
    <source>
        <dbReference type="ARBA" id="ARBA00022691"/>
    </source>
</evidence>
<dbReference type="GO" id="GO:0051536">
    <property type="term" value="F:iron-sulfur cluster binding"/>
    <property type="evidence" value="ECO:0007669"/>
    <property type="project" value="UniProtKB-KW"/>
</dbReference>
<proteinExistence type="predicted"/>
<dbReference type="GO" id="GO:0046872">
    <property type="term" value="F:metal ion binding"/>
    <property type="evidence" value="ECO:0007669"/>
    <property type="project" value="UniProtKB-KW"/>
</dbReference>
<name>A0A381TU12_9ZZZZ</name>
<keyword evidence="1" id="KW-0949">S-adenosyl-L-methionine</keyword>
<dbReference type="Gene3D" id="3.20.20.70">
    <property type="entry name" value="Aldolase class I"/>
    <property type="match status" value="1"/>
</dbReference>
<keyword evidence="2" id="KW-0479">Metal-binding</keyword>
<keyword evidence="4" id="KW-0411">Iron-sulfur</keyword>
<evidence type="ECO:0000313" key="6">
    <source>
        <dbReference type="EMBL" id="SVA19532.1"/>
    </source>
</evidence>
<protein>
    <recommendedName>
        <fullName evidence="7">Radical SAM core domain-containing protein</fullName>
    </recommendedName>
</protein>
<dbReference type="InterPro" id="IPR058240">
    <property type="entry name" value="rSAM_sf"/>
</dbReference>
<evidence type="ECO:0000256" key="3">
    <source>
        <dbReference type="ARBA" id="ARBA00023004"/>
    </source>
</evidence>
<dbReference type="InterPro" id="IPR007197">
    <property type="entry name" value="rSAM"/>
</dbReference>
<dbReference type="SFLD" id="SFLDS00029">
    <property type="entry name" value="Radical_SAM"/>
    <property type="match status" value="1"/>
</dbReference>
<reference evidence="6" key="1">
    <citation type="submission" date="2018-05" db="EMBL/GenBank/DDBJ databases">
        <authorList>
            <person name="Lanie J.A."/>
            <person name="Ng W.-L."/>
            <person name="Kazmierczak K.M."/>
            <person name="Andrzejewski T.M."/>
            <person name="Davidsen T.M."/>
            <person name="Wayne K.J."/>
            <person name="Tettelin H."/>
            <person name="Glass J.I."/>
            <person name="Rusch D."/>
            <person name="Podicherti R."/>
            <person name="Tsui H.-C.T."/>
            <person name="Winkler M.E."/>
        </authorList>
    </citation>
    <scope>NUCLEOTIDE SEQUENCE</scope>
</reference>
<organism evidence="6">
    <name type="scientific">marine metagenome</name>
    <dbReference type="NCBI Taxonomy" id="408172"/>
    <lineage>
        <taxon>unclassified sequences</taxon>
        <taxon>metagenomes</taxon>
        <taxon>ecological metagenomes</taxon>
    </lineage>
</organism>
<accession>A0A381TU12</accession>
<keyword evidence="5" id="KW-1133">Transmembrane helix</keyword>
<dbReference type="SUPFAM" id="SSF102114">
    <property type="entry name" value="Radical SAM enzymes"/>
    <property type="match status" value="1"/>
</dbReference>